<feature type="signal peptide" evidence="1">
    <location>
        <begin position="1"/>
        <end position="17"/>
    </location>
</feature>
<evidence type="ECO:0000256" key="1">
    <source>
        <dbReference type="SAM" id="SignalP"/>
    </source>
</evidence>
<dbReference type="AlphaFoldDB" id="A0A5N6U4Z1"/>
<evidence type="ECO:0000313" key="2">
    <source>
        <dbReference type="EMBL" id="KAE8153705.1"/>
    </source>
</evidence>
<dbReference type="Proteomes" id="UP000325780">
    <property type="component" value="Unassembled WGS sequence"/>
</dbReference>
<protein>
    <submittedName>
        <fullName evidence="2">Uncharacterized protein</fullName>
    </submittedName>
</protein>
<accession>A0A5N6U4Z1</accession>
<sequence length="104" mass="10595">MQLLTFLLTALVGSTLATPSGEAVGTLAQRACGSKYNSCGAPHQPPCCQGLSCAAGTCLPKAARGLDRFERRACGSENYPCGAPLQPACCGGLYCTSNTCLPPP</sequence>
<proteinExistence type="predicted"/>
<dbReference type="OrthoDB" id="4691311at2759"/>
<dbReference type="EMBL" id="ML742036">
    <property type="protein sequence ID" value="KAE8153705.1"/>
    <property type="molecule type" value="Genomic_DNA"/>
</dbReference>
<reference evidence="2 3" key="1">
    <citation type="submission" date="2019-04" db="EMBL/GenBank/DDBJ databases">
        <title>Friends and foes A comparative genomics study of 23 Aspergillus species from section Flavi.</title>
        <authorList>
            <consortium name="DOE Joint Genome Institute"/>
            <person name="Kjaerbolling I."/>
            <person name="Vesth T."/>
            <person name="Frisvad J.C."/>
            <person name="Nybo J.L."/>
            <person name="Theobald S."/>
            <person name="Kildgaard S."/>
            <person name="Isbrandt T."/>
            <person name="Kuo A."/>
            <person name="Sato A."/>
            <person name="Lyhne E.K."/>
            <person name="Kogle M.E."/>
            <person name="Wiebenga A."/>
            <person name="Kun R.S."/>
            <person name="Lubbers R.J."/>
            <person name="Makela M.R."/>
            <person name="Barry K."/>
            <person name="Chovatia M."/>
            <person name="Clum A."/>
            <person name="Daum C."/>
            <person name="Haridas S."/>
            <person name="He G."/>
            <person name="LaButti K."/>
            <person name="Lipzen A."/>
            <person name="Mondo S."/>
            <person name="Riley R."/>
            <person name="Salamov A."/>
            <person name="Simmons B.A."/>
            <person name="Magnuson J.K."/>
            <person name="Henrissat B."/>
            <person name="Mortensen U.H."/>
            <person name="Larsen T.O."/>
            <person name="Devries R.P."/>
            <person name="Grigoriev I.V."/>
            <person name="Machida M."/>
            <person name="Baker S.E."/>
            <person name="Andersen M.R."/>
        </authorList>
    </citation>
    <scope>NUCLEOTIDE SEQUENCE [LARGE SCALE GENOMIC DNA]</scope>
    <source>
        <strain evidence="2 3">IBT 18842</strain>
    </source>
</reference>
<gene>
    <name evidence="2" type="ORF">BDV25DRAFT_18297</name>
</gene>
<name>A0A5N6U4Z1_ASPAV</name>
<evidence type="ECO:0000313" key="3">
    <source>
        <dbReference type="Proteomes" id="UP000325780"/>
    </source>
</evidence>
<organism evidence="2 3">
    <name type="scientific">Aspergillus avenaceus</name>
    <dbReference type="NCBI Taxonomy" id="36643"/>
    <lineage>
        <taxon>Eukaryota</taxon>
        <taxon>Fungi</taxon>
        <taxon>Dikarya</taxon>
        <taxon>Ascomycota</taxon>
        <taxon>Pezizomycotina</taxon>
        <taxon>Eurotiomycetes</taxon>
        <taxon>Eurotiomycetidae</taxon>
        <taxon>Eurotiales</taxon>
        <taxon>Aspergillaceae</taxon>
        <taxon>Aspergillus</taxon>
        <taxon>Aspergillus subgen. Circumdati</taxon>
    </lineage>
</organism>
<keyword evidence="1" id="KW-0732">Signal</keyword>
<feature type="chain" id="PRO_5024930566" evidence="1">
    <location>
        <begin position="18"/>
        <end position="104"/>
    </location>
</feature>
<keyword evidence="3" id="KW-1185">Reference proteome</keyword>